<comment type="caution">
    <text evidence="2">The sequence shown here is derived from an EMBL/GenBank/DDBJ whole genome shotgun (WGS) entry which is preliminary data.</text>
</comment>
<evidence type="ECO:0000313" key="2">
    <source>
        <dbReference type="EMBL" id="KAG0306837.1"/>
    </source>
</evidence>
<name>A0A9P6QYC9_9FUNG</name>
<sequence>MTLNTNLLRCGVMAVLNFINTVVTDNPSISSNSSDIATLRENLQFLACDKHGYFGTLVKALYHREDNIKGCGPSFDAAILNTTLPATKRLAYLPMPRFKDNFCVVSEMQLMEAVMRSGCGKAAKDSVVELFGQSTEALEMTLSHSGKLFHRLFFHGKQTNYDRHAGVANHIDRAILHLLDLETLPCQEEL</sequence>
<reference evidence="2" key="1">
    <citation type="journal article" date="2020" name="Fungal Divers.">
        <title>Resolving the Mortierellaceae phylogeny through synthesis of multi-gene phylogenetics and phylogenomics.</title>
        <authorList>
            <person name="Vandepol N."/>
            <person name="Liber J."/>
            <person name="Desiro A."/>
            <person name="Na H."/>
            <person name="Kennedy M."/>
            <person name="Barry K."/>
            <person name="Grigoriev I.V."/>
            <person name="Miller A.N."/>
            <person name="O'Donnell K."/>
            <person name="Stajich J.E."/>
            <person name="Bonito G."/>
        </authorList>
    </citation>
    <scope>NUCLEOTIDE SEQUENCE</scope>
    <source>
        <strain evidence="2">REB-010B</strain>
    </source>
</reference>
<feature type="chain" id="PRO_5040449149" evidence="1">
    <location>
        <begin position="25"/>
        <end position="190"/>
    </location>
</feature>
<keyword evidence="3" id="KW-1185">Reference proteome</keyword>
<dbReference type="Proteomes" id="UP000738325">
    <property type="component" value="Unassembled WGS sequence"/>
</dbReference>
<dbReference type="EMBL" id="JAAAIP010001431">
    <property type="protein sequence ID" value="KAG0306837.1"/>
    <property type="molecule type" value="Genomic_DNA"/>
</dbReference>
<keyword evidence="1" id="KW-0732">Signal</keyword>
<feature type="signal peptide" evidence="1">
    <location>
        <begin position="1"/>
        <end position="24"/>
    </location>
</feature>
<accession>A0A9P6QYC9</accession>
<protein>
    <submittedName>
        <fullName evidence="2">Uncharacterized protein</fullName>
    </submittedName>
</protein>
<gene>
    <name evidence="2" type="ORF">BGZ99_001663</name>
</gene>
<evidence type="ECO:0000313" key="3">
    <source>
        <dbReference type="Proteomes" id="UP000738325"/>
    </source>
</evidence>
<evidence type="ECO:0000256" key="1">
    <source>
        <dbReference type="SAM" id="SignalP"/>
    </source>
</evidence>
<dbReference type="AlphaFoldDB" id="A0A9P6QYC9"/>
<dbReference type="OrthoDB" id="2449133at2759"/>
<organism evidence="2 3">
    <name type="scientific">Dissophora globulifera</name>
    <dbReference type="NCBI Taxonomy" id="979702"/>
    <lineage>
        <taxon>Eukaryota</taxon>
        <taxon>Fungi</taxon>
        <taxon>Fungi incertae sedis</taxon>
        <taxon>Mucoromycota</taxon>
        <taxon>Mortierellomycotina</taxon>
        <taxon>Mortierellomycetes</taxon>
        <taxon>Mortierellales</taxon>
        <taxon>Mortierellaceae</taxon>
        <taxon>Dissophora</taxon>
    </lineage>
</organism>
<proteinExistence type="predicted"/>